<comment type="catalytic activity">
    <reaction evidence="1">
        <text>a 1,2-diacyl-sn-glycero-3-phospho-(1'-sn-glycero-3'-phosphate) + H2O = a 1,2-diacyl-sn-glycero-3-phospho-(1'-sn-glycerol) + phosphate</text>
        <dbReference type="Rhea" id="RHEA:33751"/>
        <dbReference type="ChEBI" id="CHEBI:15377"/>
        <dbReference type="ChEBI" id="CHEBI:43474"/>
        <dbReference type="ChEBI" id="CHEBI:60110"/>
        <dbReference type="ChEBI" id="CHEBI:64716"/>
        <dbReference type="EC" id="3.1.3.27"/>
    </reaction>
</comment>
<dbReference type="GO" id="GO:0008962">
    <property type="term" value="F:phosphatidylglycerophosphatase activity"/>
    <property type="evidence" value="ECO:0007669"/>
    <property type="project" value="UniProtKB-EC"/>
</dbReference>
<dbReference type="SUPFAM" id="SSF101307">
    <property type="entry name" value="YutG-like"/>
    <property type="match status" value="1"/>
</dbReference>
<protein>
    <recommendedName>
        <fullName evidence="1">Phosphatidylglycerophosphatase A</fullName>
        <ecNumber evidence="1">3.1.3.27</ecNumber>
    </recommendedName>
    <alternativeName>
        <fullName evidence="1">Phosphatidylglycerolphosphate phosphatase A</fullName>
    </alternativeName>
</protein>
<keyword evidence="1" id="KW-0479">Metal-binding</keyword>
<dbReference type="InterPro" id="IPR007686">
    <property type="entry name" value="YutG/PgpA"/>
</dbReference>
<reference evidence="4 5" key="1">
    <citation type="submission" date="2018-10" db="EMBL/GenBank/DDBJ databases">
        <title>Genomic Encyclopedia of Type Strains, Phase IV (KMG-IV): sequencing the most valuable type-strain genomes for metagenomic binning, comparative biology and taxonomic classification.</title>
        <authorList>
            <person name="Goeker M."/>
        </authorList>
    </citation>
    <scope>NUCLEOTIDE SEQUENCE [LARGE SCALE GENOMIC DNA]</scope>
    <source>
        <strain evidence="4 5">DSM 25080</strain>
    </source>
</reference>
<evidence type="ECO:0000313" key="4">
    <source>
        <dbReference type="EMBL" id="RMA82407.1"/>
    </source>
</evidence>
<dbReference type="PANTHER" id="PTHR36305:SF1">
    <property type="entry name" value="PHOSPHATIDYLGLYCEROPHOSPHATASE A"/>
    <property type="match status" value="1"/>
</dbReference>
<dbReference type="InterPro" id="IPR036681">
    <property type="entry name" value="PgpA-like_sf"/>
</dbReference>
<dbReference type="GO" id="GO:0006655">
    <property type="term" value="P:phosphatidylglycerol biosynthetic process"/>
    <property type="evidence" value="ECO:0007669"/>
    <property type="project" value="UniProtKB-UniPathway"/>
</dbReference>
<dbReference type="PIRSF" id="PIRSF006162">
    <property type="entry name" value="PgpA"/>
    <property type="match status" value="1"/>
</dbReference>
<comment type="subcellular location">
    <subcellularLocation>
        <location evidence="1">Cell inner membrane</location>
        <topology evidence="1">Multi-pass membrane protein</topology>
    </subcellularLocation>
</comment>
<dbReference type="PANTHER" id="PTHR36305">
    <property type="entry name" value="PHOSPHATIDYLGLYCEROPHOSPHATASE A"/>
    <property type="match status" value="1"/>
</dbReference>
<dbReference type="EMBL" id="REFJ01000001">
    <property type="protein sequence ID" value="RMA82407.1"/>
    <property type="molecule type" value="Genomic_DNA"/>
</dbReference>
<feature type="transmembrane region" description="Helical" evidence="2">
    <location>
        <begin position="138"/>
        <end position="159"/>
    </location>
</feature>
<organism evidence="4 5">
    <name type="scientific">Umboniibacter marinipuniceus</name>
    <dbReference type="NCBI Taxonomy" id="569599"/>
    <lineage>
        <taxon>Bacteria</taxon>
        <taxon>Pseudomonadati</taxon>
        <taxon>Pseudomonadota</taxon>
        <taxon>Gammaproteobacteria</taxon>
        <taxon>Cellvibrionales</taxon>
        <taxon>Cellvibrionaceae</taxon>
        <taxon>Umboniibacter</taxon>
    </lineage>
</organism>
<dbReference type="UniPathway" id="UPA00084">
    <property type="reaction ID" value="UER00504"/>
</dbReference>
<gene>
    <name evidence="4" type="ORF">DFR27_0356</name>
</gene>
<accession>A0A3M0AD47</accession>
<keyword evidence="1" id="KW-0442">Lipid degradation</keyword>
<dbReference type="GO" id="GO:0046872">
    <property type="term" value="F:metal ion binding"/>
    <property type="evidence" value="ECO:0007669"/>
    <property type="project" value="UniProtKB-KW"/>
</dbReference>
<name>A0A3M0AD47_9GAMM</name>
<dbReference type="RefSeq" id="WP_121875741.1">
    <property type="nucleotide sequence ID" value="NZ_REFJ01000001.1"/>
</dbReference>
<comment type="pathway">
    <text evidence="1">Phospholipid metabolism; phosphatidylglycerol biosynthesis; phosphatidylglycerol from CDP-diacylglycerol: step 2/2.</text>
</comment>
<keyword evidence="1" id="KW-0460">Magnesium</keyword>
<keyword evidence="2" id="KW-1133">Transmembrane helix</keyword>
<dbReference type="Proteomes" id="UP000267187">
    <property type="component" value="Unassembled WGS sequence"/>
</dbReference>
<keyword evidence="1 2" id="KW-0812">Transmembrane</keyword>
<proteinExistence type="predicted"/>
<evidence type="ECO:0000313" key="5">
    <source>
        <dbReference type="Proteomes" id="UP000267187"/>
    </source>
</evidence>
<evidence type="ECO:0000256" key="2">
    <source>
        <dbReference type="SAM" id="Phobius"/>
    </source>
</evidence>
<dbReference type="EC" id="3.1.3.27" evidence="1"/>
<keyword evidence="1" id="KW-0378">Hydrolase</keyword>
<keyword evidence="1" id="KW-1208">Phospholipid metabolism</keyword>
<evidence type="ECO:0000256" key="1">
    <source>
        <dbReference type="PIRNR" id="PIRNR006162"/>
    </source>
</evidence>
<evidence type="ECO:0000259" key="3">
    <source>
        <dbReference type="Pfam" id="PF04608"/>
    </source>
</evidence>
<keyword evidence="1" id="KW-0997">Cell inner membrane</keyword>
<keyword evidence="1" id="KW-1003">Cell membrane</keyword>
<dbReference type="OrthoDB" id="9804091at2"/>
<keyword evidence="1 2" id="KW-0472">Membrane</keyword>
<sequence>MATAQPITAKQVFTDLDHFVAFGMGSGLIRPAPGTWGTISGLLVFVLLVNYLSPVVAAAIMIVLTVYGTWCAHRSAIKMRVHDYGGIVIDEWVGIWITLAVVEPTALNLVVGFVLFRIFDIAKPWPIGWIDRHVSGGIGIMIDDMVAGIFSAAVLFFAVDLGWL</sequence>
<feature type="domain" description="YutG/PgpA" evidence="3">
    <location>
        <begin position="20"/>
        <end position="158"/>
    </location>
</feature>
<dbReference type="CDD" id="cd06971">
    <property type="entry name" value="PgpA"/>
    <property type="match status" value="1"/>
</dbReference>
<comment type="caution">
    <text evidence="4">The sequence shown here is derived from an EMBL/GenBank/DDBJ whole genome shotgun (WGS) entry which is preliminary data.</text>
</comment>
<dbReference type="GO" id="GO:0009395">
    <property type="term" value="P:phospholipid catabolic process"/>
    <property type="evidence" value="ECO:0007669"/>
    <property type="project" value="UniProtKB-KW"/>
</dbReference>
<keyword evidence="1" id="KW-0595">Phospholipid degradation</keyword>
<comment type="function">
    <text evidence="1">Lipid phosphatase which dephosphorylates phosphatidylglycerophosphate (PGP) to phosphatidylglycerol (PG).</text>
</comment>
<dbReference type="Pfam" id="PF04608">
    <property type="entry name" value="PgpA"/>
    <property type="match status" value="1"/>
</dbReference>
<dbReference type="AlphaFoldDB" id="A0A3M0AD47"/>
<keyword evidence="5" id="KW-1185">Reference proteome</keyword>
<comment type="cofactor">
    <cofactor evidence="1">
        <name>Mg(2+)</name>
        <dbReference type="ChEBI" id="CHEBI:18420"/>
    </cofactor>
</comment>
<keyword evidence="1" id="KW-0443">Lipid metabolism</keyword>
<feature type="transmembrane region" description="Helical" evidence="2">
    <location>
        <begin position="51"/>
        <end position="72"/>
    </location>
</feature>
<feature type="transmembrane region" description="Helical" evidence="2">
    <location>
        <begin position="93"/>
        <end position="118"/>
    </location>
</feature>
<dbReference type="GO" id="GO:0005886">
    <property type="term" value="C:plasma membrane"/>
    <property type="evidence" value="ECO:0007669"/>
    <property type="project" value="UniProtKB-SubCell"/>
</dbReference>
<dbReference type="InterPro" id="IPR026037">
    <property type="entry name" value="PgpA"/>
</dbReference>